<name>A0A9P0AZI4_BRAAE</name>
<evidence type="ECO:0000259" key="1">
    <source>
        <dbReference type="Pfam" id="PF12530"/>
    </source>
</evidence>
<keyword evidence="3" id="KW-1185">Reference proteome</keyword>
<reference evidence="2" key="1">
    <citation type="submission" date="2021-12" db="EMBL/GenBank/DDBJ databases">
        <authorList>
            <person name="King R."/>
        </authorList>
    </citation>
    <scope>NUCLEOTIDE SEQUENCE</scope>
</reference>
<proteinExistence type="predicted"/>
<dbReference type="OrthoDB" id="6354723at2759"/>
<dbReference type="InterPro" id="IPR045163">
    <property type="entry name" value="Focadhesin/RST1"/>
</dbReference>
<dbReference type="PANTHER" id="PTHR16212">
    <property type="entry name" value="FOCADHESIN FAMILY MEMBER"/>
    <property type="match status" value="1"/>
</dbReference>
<organism evidence="2 3">
    <name type="scientific">Brassicogethes aeneus</name>
    <name type="common">Rape pollen beetle</name>
    <name type="synonym">Meligethes aeneus</name>
    <dbReference type="NCBI Taxonomy" id="1431903"/>
    <lineage>
        <taxon>Eukaryota</taxon>
        <taxon>Metazoa</taxon>
        <taxon>Ecdysozoa</taxon>
        <taxon>Arthropoda</taxon>
        <taxon>Hexapoda</taxon>
        <taxon>Insecta</taxon>
        <taxon>Pterygota</taxon>
        <taxon>Neoptera</taxon>
        <taxon>Endopterygota</taxon>
        <taxon>Coleoptera</taxon>
        <taxon>Polyphaga</taxon>
        <taxon>Cucujiformia</taxon>
        <taxon>Nitidulidae</taxon>
        <taxon>Meligethinae</taxon>
        <taxon>Brassicogethes</taxon>
    </lineage>
</organism>
<evidence type="ECO:0000313" key="2">
    <source>
        <dbReference type="EMBL" id="CAH0551491.1"/>
    </source>
</evidence>
<feature type="domain" description="DUF3730" evidence="1">
    <location>
        <begin position="451"/>
        <end position="663"/>
    </location>
</feature>
<dbReference type="Pfam" id="PF12530">
    <property type="entry name" value="DUF3730"/>
    <property type="match status" value="1"/>
</dbReference>
<dbReference type="EMBL" id="OV121133">
    <property type="protein sequence ID" value="CAH0551491.1"/>
    <property type="molecule type" value="Genomic_DNA"/>
</dbReference>
<dbReference type="AlphaFoldDB" id="A0A9P0AZI4"/>
<dbReference type="PANTHER" id="PTHR16212:SF4">
    <property type="entry name" value="FOCADHESIN"/>
    <property type="match status" value="1"/>
</dbReference>
<sequence>MEILENKLNSNDPIVVAKVISSVVKNIAAKQKSKTENVPELKFLNDKCINNDPLISEVACSGILYLVEADVLDVETVLHDFATKISSVKCFSGVAHLLGELLCLELCKNLEKNNKICQYNLRFPQHPFVTLLHEHVSSWTSIYDEINLIYSRDEKNIVKYRDKLFWPIFLHSICDPGESGIDVLKEKLWRFLINNYTGKELFLDIITWLPIESKANIVLMNEFILESLQSVKNTDLLKILILWQVSALYYLILHKRNPRNILEKLKSIILKEEYQNIANPTIYILTKIIRVCSSVYLECLLNFTKDLLNYFTCDKYSLNALRSSLIHLIANTSLLNNKSVDTAKNIYSYIENNNNKICEFTRDFFASNAKLIVSNSEVYLSVKLTELSSEINLDKFVVSLENTPLYFNKSIIHFLYGVFVQNNPAEVEEKLLEIIIKTAEFAMEISPEILSVVLYKLSKTKHPMLHKKLLESLPKLLIYKENYHKVVATIQVLSKGATRLQNISALLMFEIWKIDDRSYTNLENILLLETPSEDILEFLSTKAFILKEICKIKPEKYGKEIVPHLSNILNKHSGENGDLPCSLAIEGITHLCKAEVIDAVTTWANIYPKFKGDMRIPIINSFCNFIHEIPHLPYADHYPQLIEEVVGTLWHYVILTDNTKIIKVALNGLTSFTLEQISMKIPDDFLDADTLESKESAPSGTPFTIPGKTWVHFLKKVDEKNLTVFGDFLIKMISIEIDNYLKYVYQVKGNNEPINFNGLPLFSIVRGIGEYLKQWLSKWKDLSTSIIYIECLRIFSQEYIKPFPPYNWNFLLELIDDPRVRNYCIDIACHQVILSGSARQIIENLVGTCKNKDDMLCIYKNLRHLANSLQPLTLKPFFETSIKFGISLEKEDSIFLGTILEHLKEVLADKGIQDINKTTISEVLVDIFYNTEKSSKFFVIFMDFAPVLPDKFIENLTSLKCSQVTQEWFEKSVAIRCKIAETNRNSGSPMDLLEEILDVVCGNNLKNATDLTFTHFKQVFHKQIHNTDCALWLLDLIGKIGRKIVANQSEEKHLVYLFDVFILAVVIFSGHSVFLDKENDIFDLFPQAFTSLLLVDHWSICVNQGLEWLYYINSEEYIPKKYRDIFGITLQCFRHHNEFTKNLKWMKWMKLDC</sequence>
<gene>
    <name evidence="2" type="ORF">MELIAE_LOCUS4092</name>
</gene>
<evidence type="ECO:0000313" key="3">
    <source>
        <dbReference type="Proteomes" id="UP001154078"/>
    </source>
</evidence>
<protein>
    <recommendedName>
        <fullName evidence="1">DUF3730 domain-containing protein</fullName>
    </recommendedName>
</protein>
<dbReference type="InterPro" id="IPR022542">
    <property type="entry name" value="FOCAD/RST1_DUF3730"/>
</dbReference>
<dbReference type="Proteomes" id="UP001154078">
    <property type="component" value="Chromosome 2"/>
</dbReference>
<accession>A0A9P0AZI4</accession>
<dbReference type="GO" id="GO:0060147">
    <property type="term" value="P:regulation of post-transcriptional gene silencing"/>
    <property type="evidence" value="ECO:0007669"/>
    <property type="project" value="InterPro"/>
</dbReference>